<feature type="compositionally biased region" description="Acidic residues" evidence="1">
    <location>
        <begin position="225"/>
        <end position="235"/>
    </location>
</feature>
<dbReference type="WBParaSite" id="ACRNAN_scaffold10076.g17063.t1">
    <property type="protein sequence ID" value="ACRNAN_scaffold10076.g17063.t1"/>
    <property type="gene ID" value="ACRNAN_scaffold10076.g17063"/>
</dbReference>
<dbReference type="Pfam" id="PF09429">
    <property type="entry name" value="Wbp11"/>
    <property type="match status" value="1"/>
</dbReference>
<dbReference type="Proteomes" id="UP000887540">
    <property type="component" value="Unplaced"/>
</dbReference>
<feature type="compositionally biased region" description="Low complexity" evidence="1">
    <location>
        <begin position="395"/>
        <end position="406"/>
    </location>
</feature>
<name>A0A914CFD7_9BILA</name>
<proteinExistence type="predicted"/>
<sequence>MAKKRSGITKSGRVMNPADRERKQARLKELKKNKKQRNLVRQSIVKSRNPEELIEHLQHLDDQEFDPKNHLAPNVIADKRSKYRGAFMQMMALYRTEKNDKKVRQLEILLQEYDQERFKKEQHYRAVMFSQTANPLDIPLPSGSMDPQAAMTPFIPPPMPPTFHPMMVKASILKKPVIAQDKGKPHKYPPGPPCGLPPDLSEREDEDYDDRRHGSYSSRKVRFDEDYEEEEEEDLEPVEIPETMMLSQEEYQTPQPTIMMPPLMSAPPIPPNMVPPPPMQIIPGRMPIPPMRAPRPDFSAPYGGMRGQQPRQPYKSHDEVSTSTVISAAPTVNKPKVDAPVTGAVISAEPQMRNMKKEVTRFVPTTLRVQRVPPQPVVAKPKQTSAIPNRNVVGSISSSGMSSQAKSADEACEEFLKEMEGLL</sequence>
<evidence type="ECO:0000259" key="2">
    <source>
        <dbReference type="Pfam" id="PF09429"/>
    </source>
</evidence>
<organism evidence="3 4">
    <name type="scientific">Acrobeloides nanus</name>
    <dbReference type="NCBI Taxonomy" id="290746"/>
    <lineage>
        <taxon>Eukaryota</taxon>
        <taxon>Metazoa</taxon>
        <taxon>Ecdysozoa</taxon>
        <taxon>Nematoda</taxon>
        <taxon>Chromadorea</taxon>
        <taxon>Rhabditida</taxon>
        <taxon>Tylenchina</taxon>
        <taxon>Cephalobomorpha</taxon>
        <taxon>Cephaloboidea</taxon>
        <taxon>Cephalobidae</taxon>
        <taxon>Acrobeloides</taxon>
    </lineage>
</organism>
<dbReference type="AlphaFoldDB" id="A0A914CFD7"/>
<feature type="compositionally biased region" description="Polar residues" evidence="1">
    <location>
        <begin position="384"/>
        <end position="394"/>
    </location>
</feature>
<protein>
    <submittedName>
        <fullName evidence="4">WW domain-binding protein 11</fullName>
    </submittedName>
</protein>
<feature type="domain" description="Wbp11/ELF5/Saf1 N-terminal" evidence="2">
    <location>
        <begin position="12"/>
        <end position="68"/>
    </location>
</feature>
<evidence type="ECO:0000313" key="3">
    <source>
        <dbReference type="Proteomes" id="UP000887540"/>
    </source>
</evidence>
<feature type="region of interest" description="Disordered" evidence="1">
    <location>
        <begin position="1"/>
        <end position="23"/>
    </location>
</feature>
<feature type="region of interest" description="Disordered" evidence="1">
    <location>
        <begin position="181"/>
        <end position="235"/>
    </location>
</feature>
<evidence type="ECO:0000256" key="1">
    <source>
        <dbReference type="SAM" id="MobiDB-lite"/>
    </source>
</evidence>
<feature type="region of interest" description="Disordered" evidence="1">
    <location>
        <begin position="377"/>
        <end position="412"/>
    </location>
</feature>
<evidence type="ECO:0000313" key="4">
    <source>
        <dbReference type="WBParaSite" id="ACRNAN_scaffold10076.g17063.t1"/>
    </source>
</evidence>
<dbReference type="InterPro" id="IPR019007">
    <property type="entry name" value="Wbp11/ELF5/Saf1_N"/>
</dbReference>
<accession>A0A914CFD7</accession>
<reference evidence="4" key="1">
    <citation type="submission" date="2022-11" db="UniProtKB">
        <authorList>
            <consortium name="WormBaseParasite"/>
        </authorList>
    </citation>
    <scope>IDENTIFICATION</scope>
</reference>
<dbReference type="GO" id="GO:0006396">
    <property type="term" value="P:RNA processing"/>
    <property type="evidence" value="ECO:0007669"/>
    <property type="project" value="InterPro"/>
</dbReference>
<keyword evidence="3" id="KW-1185">Reference proteome</keyword>